<feature type="chain" id="PRO_5037251839" evidence="2">
    <location>
        <begin position="27"/>
        <end position="167"/>
    </location>
</feature>
<dbReference type="Pfam" id="PF00578">
    <property type="entry name" value="AhpC-TSA"/>
    <property type="match status" value="1"/>
</dbReference>
<organism evidence="4 5">
    <name type="scientific">Peribacillus faecalis</name>
    <dbReference type="NCBI Taxonomy" id="2772559"/>
    <lineage>
        <taxon>Bacteria</taxon>
        <taxon>Bacillati</taxon>
        <taxon>Bacillota</taxon>
        <taxon>Bacilli</taxon>
        <taxon>Bacillales</taxon>
        <taxon>Bacillaceae</taxon>
        <taxon>Peribacillus</taxon>
    </lineage>
</organism>
<dbReference type="InterPro" id="IPR017937">
    <property type="entry name" value="Thioredoxin_CS"/>
</dbReference>
<evidence type="ECO:0000313" key="4">
    <source>
        <dbReference type="EMBL" id="MBD3110143.1"/>
    </source>
</evidence>
<evidence type="ECO:0000256" key="2">
    <source>
        <dbReference type="SAM" id="SignalP"/>
    </source>
</evidence>
<dbReference type="AlphaFoldDB" id="A0A927CYQ9"/>
<dbReference type="CDD" id="cd02966">
    <property type="entry name" value="TlpA_like_family"/>
    <property type="match status" value="1"/>
</dbReference>
<keyword evidence="1" id="KW-1015">Disulfide bond</keyword>
<feature type="domain" description="Thioredoxin" evidence="3">
    <location>
        <begin position="29"/>
        <end position="167"/>
    </location>
</feature>
<keyword evidence="2" id="KW-0732">Signal</keyword>
<accession>A0A927CYQ9</accession>
<proteinExistence type="predicted"/>
<dbReference type="GO" id="GO:0016209">
    <property type="term" value="F:antioxidant activity"/>
    <property type="evidence" value="ECO:0007669"/>
    <property type="project" value="InterPro"/>
</dbReference>
<evidence type="ECO:0000313" key="5">
    <source>
        <dbReference type="Proteomes" id="UP000602076"/>
    </source>
</evidence>
<protein>
    <submittedName>
        <fullName evidence="4">Redoxin domain-containing protein</fullName>
    </submittedName>
</protein>
<comment type="caution">
    <text evidence="4">The sequence shown here is derived from an EMBL/GenBank/DDBJ whole genome shotgun (WGS) entry which is preliminary data.</text>
</comment>
<dbReference type="GO" id="GO:0016491">
    <property type="term" value="F:oxidoreductase activity"/>
    <property type="evidence" value="ECO:0007669"/>
    <property type="project" value="InterPro"/>
</dbReference>
<name>A0A927CYQ9_9BACI</name>
<reference evidence="4" key="1">
    <citation type="submission" date="2020-09" db="EMBL/GenBank/DDBJ databases">
        <title>Bacillus faecalis sp. nov., a moderately halophilic bacterium isolated from cow faeces.</title>
        <authorList>
            <person name="Jiang L."/>
            <person name="Lee J."/>
        </authorList>
    </citation>
    <scope>NUCLEOTIDE SEQUENCE</scope>
    <source>
        <strain evidence="4">AGMB 02131</strain>
    </source>
</reference>
<feature type="signal peptide" evidence="2">
    <location>
        <begin position="1"/>
        <end position="26"/>
    </location>
</feature>
<dbReference type="Proteomes" id="UP000602076">
    <property type="component" value="Unassembled WGS sequence"/>
</dbReference>
<dbReference type="PANTHER" id="PTHR42852">
    <property type="entry name" value="THIOL:DISULFIDE INTERCHANGE PROTEIN DSBE"/>
    <property type="match status" value="1"/>
</dbReference>
<dbReference type="EMBL" id="JACXSI010000055">
    <property type="protein sequence ID" value="MBD3110143.1"/>
    <property type="molecule type" value="Genomic_DNA"/>
</dbReference>
<sequence>MYLRKIWLVLAFVLLFFLMPTGDSSAAEIKQGYPAPNFELSTLDGKTVELKDYKGKKVILNFWASWCAPCRTEMPVLQKFYDEKNEEVVLLSVNLTKEDKSKDTVKKFVSDNNLTFPIPLDERGEVSDLYQVISLPTTYFIDENGILKQKVIGPLNLDLLKELLSET</sequence>
<dbReference type="InterPro" id="IPR050553">
    <property type="entry name" value="Thioredoxin_ResA/DsbE_sf"/>
</dbReference>
<evidence type="ECO:0000259" key="3">
    <source>
        <dbReference type="PROSITE" id="PS51352"/>
    </source>
</evidence>
<dbReference type="InterPro" id="IPR013766">
    <property type="entry name" value="Thioredoxin_domain"/>
</dbReference>
<evidence type="ECO:0000256" key="1">
    <source>
        <dbReference type="ARBA" id="ARBA00023157"/>
    </source>
</evidence>
<keyword evidence="5" id="KW-1185">Reference proteome</keyword>
<dbReference type="InterPro" id="IPR036249">
    <property type="entry name" value="Thioredoxin-like_sf"/>
</dbReference>
<dbReference type="PROSITE" id="PS51352">
    <property type="entry name" value="THIOREDOXIN_2"/>
    <property type="match status" value="1"/>
</dbReference>
<dbReference type="SUPFAM" id="SSF52833">
    <property type="entry name" value="Thioredoxin-like"/>
    <property type="match status" value="1"/>
</dbReference>
<dbReference type="RefSeq" id="WP_190999669.1">
    <property type="nucleotide sequence ID" value="NZ_JACXSI010000055.1"/>
</dbReference>
<dbReference type="InterPro" id="IPR000866">
    <property type="entry name" value="AhpC/TSA"/>
</dbReference>
<dbReference type="Gene3D" id="3.40.30.10">
    <property type="entry name" value="Glutaredoxin"/>
    <property type="match status" value="1"/>
</dbReference>
<dbReference type="PANTHER" id="PTHR42852:SF13">
    <property type="entry name" value="PROTEIN DIPZ"/>
    <property type="match status" value="1"/>
</dbReference>
<gene>
    <name evidence="4" type="ORF">IEO70_17560</name>
</gene>
<dbReference type="PROSITE" id="PS00194">
    <property type="entry name" value="THIOREDOXIN_1"/>
    <property type="match status" value="1"/>
</dbReference>